<dbReference type="RefSeq" id="WP_218323674.1">
    <property type="nucleotide sequence ID" value="NZ_JAEEGC010000190.1"/>
</dbReference>
<name>A0A949U1E1_9CLOT</name>
<protein>
    <submittedName>
        <fullName evidence="1">Uncharacterized protein</fullName>
    </submittedName>
</protein>
<comment type="caution">
    <text evidence="1">The sequence shown here is derived from an EMBL/GenBank/DDBJ whole genome shotgun (WGS) entry which is preliminary data.</text>
</comment>
<accession>A0A949U1E1</accession>
<sequence>MNSDKYLEYINEYTKQIDFPRLEDDKFYFEKIYREISMAFDKMYGSGFNEMDEVYIPGTLLSASGKKYISVLFISIRGGGRNLGAMVFHPRYKFIHEEDLEDLITKDEYKEVFPYKYRLAVKILNSAHSNKYETY</sequence>
<evidence type="ECO:0000313" key="2">
    <source>
        <dbReference type="Proteomes" id="UP000694308"/>
    </source>
</evidence>
<gene>
    <name evidence="1" type="ORF">I6U48_27350</name>
</gene>
<dbReference type="EMBL" id="JAEEGC010000190">
    <property type="protein sequence ID" value="MBV7276593.1"/>
    <property type="molecule type" value="Genomic_DNA"/>
</dbReference>
<dbReference type="Proteomes" id="UP000694308">
    <property type="component" value="Unassembled WGS sequence"/>
</dbReference>
<keyword evidence="2" id="KW-1185">Reference proteome</keyword>
<evidence type="ECO:0000313" key="1">
    <source>
        <dbReference type="EMBL" id="MBV7276593.1"/>
    </source>
</evidence>
<reference evidence="1" key="1">
    <citation type="submission" date="2020-12" db="EMBL/GenBank/DDBJ databases">
        <title>Clostridium thailandense sp. nov., a novel acetogenic bacterium isolated from peat land soil in Thailand.</title>
        <authorList>
            <person name="Chaikitkaew S."/>
            <person name="Birkeland N.K."/>
        </authorList>
    </citation>
    <scope>NUCLEOTIDE SEQUENCE</scope>
    <source>
        <strain evidence="1">PL3</strain>
    </source>
</reference>
<proteinExistence type="predicted"/>
<dbReference type="AlphaFoldDB" id="A0A949U1E1"/>
<organism evidence="1 2">
    <name type="scientific">Clostridium thailandense</name>
    <dbReference type="NCBI Taxonomy" id="2794346"/>
    <lineage>
        <taxon>Bacteria</taxon>
        <taxon>Bacillati</taxon>
        <taxon>Bacillota</taxon>
        <taxon>Clostridia</taxon>
        <taxon>Eubacteriales</taxon>
        <taxon>Clostridiaceae</taxon>
        <taxon>Clostridium</taxon>
    </lineage>
</organism>